<keyword evidence="3" id="KW-1185">Reference proteome</keyword>
<accession>A0ABR1BM11</accession>
<dbReference type="PANTHER" id="PTHR46060:SF2">
    <property type="entry name" value="HISTONE-LYSINE N-METHYLTRANSFERASE SETMAR"/>
    <property type="match status" value="1"/>
</dbReference>
<dbReference type="InterPro" id="IPR036397">
    <property type="entry name" value="RNaseH_sf"/>
</dbReference>
<dbReference type="EMBL" id="JAVFWL010000001">
    <property type="protein sequence ID" value="KAK6727477.1"/>
    <property type="molecule type" value="Genomic_DNA"/>
</dbReference>
<keyword evidence="1" id="KW-0812">Transmembrane</keyword>
<dbReference type="Proteomes" id="UP001303046">
    <property type="component" value="Unassembled WGS sequence"/>
</dbReference>
<name>A0ABR1BM11_NECAM</name>
<keyword evidence="1" id="KW-0472">Membrane</keyword>
<organism evidence="2 3">
    <name type="scientific">Necator americanus</name>
    <name type="common">Human hookworm</name>
    <dbReference type="NCBI Taxonomy" id="51031"/>
    <lineage>
        <taxon>Eukaryota</taxon>
        <taxon>Metazoa</taxon>
        <taxon>Ecdysozoa</taxon>
        <taxon>Nematoda</taxon>
        <taxon>Chromadorea</taxon>
        <taxon>Rhabditida</taxon>
        <taxon>Rhabditina</taxon>
        <taxon>Rhabditomorpha</taxon>
        <taxon>Strongyloidea</taxon>
        <taxon>Ancylostomatidae</taxon>
        <taxon>Bunostominae</taxon>
        <taxon>Necator</taxon>
    </lineage>
</organism>
<proteinExistence type="predicted"/>
<comment type="caution">
    <text evidence="2">The sequence shown here is derived from an EMBL/GenBank/DDBJ whole genome shotgun (WGS) entry which is preliminary data.</text>
</comment>
<gene>
    <name evidence="2" type="primary">Necator_chrI.g1394</name>
    <name evidence="2" type="ORF">RB195_005268</name>
</gene>
<dbReference type="PANTHER" id="PTHR46060">
    <property type="entry name" value="MARINER MOS1 TRANSPOSASE-LIKE PROTEIN"/>
    <property type="match status" value="1"/>
</dbReference>
<reference evidence="2 3" key="1">
    <citation type="submission" date="2023-08" db="EMBL/GenBank/DDBJ databases">
        <title>A Necator americanus chromosomal reference genome.</title>
        <authorList>
            <person name="Ilik V."/>
            <person name="Petrzelkova K.J."/>
            <person name="Pardy F."/>
            <person name="Fuh T."/>
            <person name="Niatou-Singa F.S."/>
            <person name="Gouil Q."/>
            <person name="Baker L."/>
            <person name="Ritchie M.E."/>
            <person name="Jex A.R."/>
            <person name="Gazzola D."/>
            <person name="Li H."/>
            <person name="Toshio Fujiwara R."/>
            <person name="Zhan B."/>
            <person name="Aroian R.V."/>
            <person name="Pafco B."/>
            <person name="Schwarz E.M."/>
        </authorList>
    </citation>
    <scope>NUCLEOTIDE SEQUENCE [LARGE SCALE GENOMIC DNA]</scope>
    <source>
        <strain evidence="2 3">Aroian</strain>
        <tissue evidence="2">Whole animal</tissue>
    </source>
</reference>
<protein>
    <submittedName>
        <fullName evidence="2">Uncharacterized protein</fullName>
    </submittedName>
</protein>
<sequence>MHISKVTVLKLNVLGYGTLPDPPYSPDHSPTDYHFIKQLDSCLRGKIFQKEDDAENDFWMFVDSTSSGFYGAGISKRVSRSQRCLDCNGSYYDFKPEPDLKLSVVFAPLAFTDQRKLILVLLVHEIGLVYLQQSFFLFVL</sequence>
<dbReference type="InterPro" id="IPR052709">
    <property type="entry name" value="Transposase-MT_Hybrid"/>
</dbReference>
<feature type="transmembrane region" description="Helical" evidence="1">
    <location>
        <begin position="117"/>
        <end position="139"/>
    </location>
</feature>
<keyword evidence="1" id="KW-1133">Transmembrane helix</keyword>
<evidence type="ECO:0000256" key="1">
    <source>
        <dbReference type="SAM" id="Phobius"/>
    </source>
</evidence>
<dbReference type="Gene3D" id="3.30.420.10">
    <property type="entry name" value="Ribonuclease H-like superfamily/Ribonuclease H"/>
    <property type="match status" value="1"/>
</dbReference>
<evidence type="ECO:0000313" key="2">
    <source>
        <dbReference type="EMBL" id="KAK6727477.1"/>
    </source>
</evidence>
<evidence type="ECO:0000313" key="3">
    <source>
        <dbReference type="Proteomes" id="UP001303046"/>
    </source>
</evidence>